<dbReference type="PANTHER" id="PTHR43542:SF1">
    <property type="entry name" value="METHYLTRANSFERASE"/>
    <property type="match status" value="1"/>
</dbReference>
<evidence type="ECO:0000256" key="6">
    <source>
        <dbReference type="ARBA" id="ARBA00022679"/>
    </source>
</evidence>
<keyword evidence="8" id="KW-0949">S-adenosyl-L-methionine</keyword>
<evidence type="ECO:0000313" key="10">
    <source>
        <dbReference type="Proteomes" id="UP001528823"/>
    </source>
</evidence>
<dbReference type="Pfam" id="PF03602">
    <property type="entry name" value="Cons_hypoth95"/>
    <property type="match status" value="1"/>
</dbReference>
<accession>A0ABT5UFG2</accession>
<keyword evidence="6 8" id="KW-0808">Transferase</keyword>
<evidence type="ECO:0000256" key="3">
    <source>
        <dbReference type="ARBA" id="ARBA00012141"/>
    </source>
</evidence>
<evidence type="ECO:0000256" key="7">
    <source>
        <dbReference type="ARBA" id="ARBA00048326"/>
    </source>
</evidence>
<protein>
    <recommendedName>
        <fullName evidence="4 8">Ribosomal RNA small subunit methyltransferase D</fullName>
        <ecNumber evidence="3 8">2.1.1.171</ecNumber>
    </recommendedName>
</protein>
<dbReference type="RefSeq" id="WP_274691358.1">
    <property type="nucleotide sequence ID" value="NZ_JAPMOU010000050.1"/>
</dbReference>
<dbReference type="Gene3D" id="3.40.50.150">
    <property type="entry name" value="Vaccinia Virus protein VP39"/>
    <property type="match status" value="1"/>
</dbReference>
<dbReference type="GO" id="GO:0052913">
    <property type="term" value="F:16S rRNA (guanine(966)-N(2))-methyltransferase activity"/>
    <property type="evidence" value="ECO:0007669"/>
    <property type="project" value="UniProtKB-EC"/>
</dbReference>
<evidence type="ECO:0000256" key="2">
    <source>
        <dbReference type="ARBA" id="ARBA00005269"/>
    </source>
</evidence>
<evidence type="ECO:0000256" key="1">
    <source>
        <dbReference type="ARBA" id="ARBA00002649"/>
    </source>
</evidence>
<proteinExistence type="inferred from homology"/>
<evidence type="ECO:0000313" key="9">
    <source>
        <dbReference type="EMBL" id="MDE1465047.1"/>
    </source>
</evidence>
<dbReference type="EC" id="2.1.1.171" evidence="3 8"/>
<organism evidence="9 10">
    <name type="scientific">Spartinivicinus poritis</name>
    <dbReference type="NCBI Taxonomy" id="2994640"/>
    <lineage>
        <taxon>Bacteria</taxon>
        <taxon>Pseudomonadati</taxon>
        <taxon>Pseudomonadota</taxon>
        <taxon>Gammaproteobacteria</taxon>
        <taxon>Oceanospirillales</taxon>
        <taxon>Zooshikellaceae</taxon>
        <taxon>Spartinivicinus</taxon>
    </lineage>
</organism>
<gene>
    <name evidence="9" type="primary">rsmD</name>
    <name evidence="9" type="ORF">ORQ98_24095</name>
</gene>
<dbReference type="InterPro" id="IPR002052">
    <property type="entry name" value="DNA_methylase_N6_adenine_CS"/>
</dbReference>
<comment type="similarity">
    <text evidence="2 8">Belongs to the methyltransferase superfamily. RsmD family.</text>
</comment>
<evidence type="ECO:0000256" key="4">
    <source>
        <dbReference type="ARBA" id="ARBA00013682"/>
    </source>
</evidence>
<reference evidence="9 10" key="1">
    <citation type="submission" date="2022-11" db="EMBL/GenBank/DDBJ databases">
        <title>Spartinivicinus poritis sp. nov., isolated from scleractinian coral Porites lutea.</title>
        <authorList>
            <person name="Zhang G."/>
            <person name="Cai L."/>
            <person name="Wei Q."/>
        </authorList>
    </citation>
    <scope>NUCLEOTIDE SEQUENCE [LARGE SCALE GENOMIC DNA]</scope>
    <source>
        <strain evidence="9 10">A2-2</strain>
    </source>
</reference>
<comment type="catalytic activity">
    <reaction evidence="7 8">
        <text>guanosine(966) in 16S rRNA + S-adenosyl-L-methionine = N(2)-methylguanosine(966) in 16S rRNA + S-adenosyl-L-homocysteine + H(+)</text>
        <dbReference type="Rhea" id="RHEA:23548"/>
        <dbReference type="Rhea" id="RHEA-COMP:10211"/>
        <dbReference type="Rhea" id="RHEA-COMP:10212"/>
        <dbReference type="ChEBI" id="CHEBI:15378"/>
        <dbReference type="ChEBI" id="CHEBI:57856"/>
        <dbReference type="ChEBI" id="CHEBI:59789"/>
        <dbReference type="ChEBI" id="CHEBI:74269"/>
        <dbReference type="ChEBI" id="CHEBI:74481"/>
        <dbReference type="EC" id="2.1.1.171"/>
    </reaction>
</comment>
<keyword evidence="10" id="KW-1185">Reference proteome</keyword>
<comment type="caution">
    <text evidence="9">The sequence shown here is derived from an EMBL/GenBank/DDBJ whole genome shotgun (WGS) entry which is preliminary data.</text>
</comment>
<dbReference type="PIRSF" id="PIRSF004553">
    <property type="entry name" value="CHP00095"/>
    <property type="match status" value="1"/>
</dbReference>
<comment type="function">
    <text evidence="1 8">Specifically methylates the guanine in position 966 of 16S rRNA in the assembled 30S particle.</text>
</comment>
<dbReference type="NCBIfam" id="TIGR00095">
    <property type="entry name" value="16S rRNA (guanine(966)-N(2))-methyltransferase RsmD"/>
    <property type="match status" value="1"/>
</dbReference>
<dbReference type="Proteomes" id="UP001528823">
    <property type="component" value="Unassembled WGS sequence"/>
</dbReference>
<dbReference type="InterPro" id="IPR029063">
    <property type="entry name" value="SAM-dependent_MTases_sf"/>
</dbReference>
<dbReference type="CDD" id="cd02440">
    <property type="entry name" value="AdoMet_MTases"/>
    <property type="match status" value="1"/>
</dbReference>
<keyword evidence="8" id="KW-0698">rRNA processing</keyword>
<dbReference type="EMBL" id="JAPMOU010000050">
    <property type="protein sequence ID" value="MDE1465047.1"/>
    <property type="molecule type" value="Genomic_DNA"/>
</dbReference>
<evidence type="ECO:0000256" key="8">
    <source>
        <dbReference type="PIRNR" id="PIRNR004553"/>
    </source>
</evidence>
<keyword evidence="5 8" id="KW-0489">Methyltransferase</keyword>
<dbReference type="InterPro" id="IPR004398">
    <property type="entry name" value="RNA_MeTrfase_RsmD"/>
</dbReference>
<name>A0ABT5UFG2_9GAMM</name>
<dbReference type="PANTHER" id="PTHR43542">
    <property type="entry name" value="METHYLTRANSFERASE"/>
    <property type="match status" value="1"/>
</dbReference>
<evidence type="ECO:0000256" key="5">
    <source>
        <dbReference type="ARBA" id="ARBA00022603"/>
    </source>
</evidence>
<dbReference type="SUPFAM" id="SSF53335">
    <property type="entry name" value="S-adenosyl-L-methionine-dependent methyltransferases"/>
    <property type="match status" value="1"/>
</dbReference>
<sequence>MKSPRSKSRHTRNKKTTNYLRIIGGQWRSRKLAIPDLPGLRPTTDRVRETLFNWLMQAIPGANCLDAYSGTGALGLEALSRGAKFVQFIETSPAAAQQLSQHLSQLQVSRDDANITNTDAVMWLSQPGNQQFDVVFLDPPFHQGLLNQTCQLLETGDWLAADAYIYVEAEQDLTTLQVPACWQIHRQKQAGQVCFYLFKRHLTES</sequence>
<dbReference type="PROSITE" id="PS00092">
    <property type="entry name" value="N6_MTASE"/>
    <property type="match status" value="1"/>
</dbReference>